<evidence type="ECO:0000313" key="6">
    <source>
        <dbReference type="Proteomes" id="UP001341840"/>
    </source>
</evidence>
<evidence type="ECO:0008006" key="7">
    <source>
        <dbReference type="Google" id="ProtNLM"/>
    </source>
</evidence>
<proteinExistence type="predicted"/>
<reference evidence="5 6" key="1">
    <citation type="journal article" date="2023" name="Plants (Basel)">
        <title>Bridging the Gap: Combining Genomics and Transcriptomics Approaches to Understand Stylosanthes scabra, an Orphan Legume from the Brazilian Caatinga.</title>
        <authorList>
            <person name="Ferreira-Neto J.R.C."/>
            <person name="da Silva M.D."/>
            <person name="Binneck E."/>
            <person name="de Melo N.F."/>
            <person name="da Silva R.H."/>
            <person name="de Melo A.L.T.M."/>
            <person name="Pandolfi V."/>
            <person name="Bustamante F.O."/>
            <person name="Brasileiro-Vidal A.C."/>
            <person name="Benko-Iseppon A.M."/>
        </authorList>
    </citation>
    <scope>NUCLEOTIDE SEQUENCE [LARGE SCALE GENOMIC DNA]</scope>
    <source>
        <tissue evidence="5">Leaves</tissue>
    </source>
</reference>
<feature type="transmembrane region" description="Helical" evidence="4">
    <location>
        <begin position="28"/>
        <end position="50"/>
    </location>
</feature>
<evidence type="ECO:0000256" key="4">
    <source>
        <dbReference type="SAM" id="Phobius"/>
    </source>
</evidence>
<gene>
    <name evidence="5" type="ORF">PIB30_018584</name>
</gene>
<sequence>MEVDFSPNPAGTGTTRSRSGNHGRVRKLILTLVLMFVLLMVIFTIVWFVLDIQEPTFQVTSFSVSNFSVSATHLRGKYQVELTIANPNKKIQVMLDHFNLLVYYGQVGLSAAALKPVYLEKLANKTVSVYLVVSDSPKFVHKEVPESMVKEWNKGVVNFDVRMVVRARFEAGILPSKEKFLDVYCGDLDVGFFSPKDSGKLLGIGKHCHDHEVEEDD</sequence>
<dbReference type="PANTHER" id="PTHR31234:SF55">
    <property type="entry name" value="LATE EMBRYOGENESIS ABUNDANT (LEA) HYDROXYPROLINE-RICH GLYCOPROTEIN FAMILY"/>
    <property type="match status" value="1"/>
</dbReference>
<feature type="region of interest" description="Disordered" evidence="3">
    <location>
        <begin position="1"/>
        <end position="20"/>
    </location>
</feature>
<keyword evidence="6" id="KW-1185">Reference proteome</keyword>
<comment type="caution">
    <text evidence="5">The sequence shown here is derived from an EMBL/GenBank/DDBJ whole genome shotgun (WGS) entry which is preliminary data.</text>
</comment>
<accession>A0ABU6R892</accession>
<dbReference type="PANTHER" id="PTHR31234">
    <property type="entry name" value="LATE EMBRYOGENESIS ABUNDANT (LEA) HYDROXYPROLINE-RICH GLYCOPROTEIN FAMILY"/>
    <property type="match status" value="1"/>
</dbReference>
<evidence type="ECO:0000313" key="5">
    <source>
        <dbReference type="EMBL" id="MED6120185.1"/>
    </source>
</evidence>
<comment type="subcellular location">
    <subcellularLocation>
        <location evidence="1">Membrane</location>
    </subcellularLocation>
</comment>
<keyword evidence="4" id="KW-1133">Transmembrane helix</keyword>
<keyword evidence="2 4" id="KW-0472">Membrane</keyword>
<protein>
    <recommendedName>
        <fullName evidence="7">Late embryogenesis abundant protein LEA-2 subgroup domain-containing protein</fullName>
    </recommendedName>
</protein>
<evidence type="ECO:0000256" key="3">
    <source>
        <dbReference type="SAM" id="MobiDB-lite"/>
    </source>
</evidence>
<dbReference type="EMBL" id="JASCZI010030264">
    <property type="protein sequence ID" value="MED6120185.1"/>
    <property type="molecule type" value="Genomic_DNA"/>
</dbReference>
<feature type="compositionally biased region" description="Polar residues" evidence="3">
    <location>
        <begin position="9"/>
        <end position="18"/>
    </location>
</feature>
<organism evidence="5 6">
    <name type="scientific">Stylosanthes scabra</name>
    <dbReference type="NCBI Taxonomy" id="79078"/>
    <lineage>
        <taxon>Eukaryota</taxon>
        <taxon>Viridiplantae</taxon>
        <taxon>Streptophyta</taxon>
        <taxon>Embryophyta</taxon>
        <taxon>Tracheophyta</taxon>
        <taxon>Spermatophyta</taxon>
        <taxon>Magnoliopsida</taxon>
        <taxon>eudicotyledons</taxon>
        <taxon>Gunneridae</taxon>
        <taxon>Pentapetalae</taxon>
        <taxon>rosids</taxon>
        <taxon>fabids</taxon>
        <taxon>Fabales</taxon>
        <taxon>Fabaceae</taxon>
        <taxon>Papilionoideae</taxon>
        <taxon>50 kb inversion clade</taxon>
        <taxon>dalbergioids sensu lato</taxon>
        <taxon>Dalbergieae</taxon>
        <taxon>Pterocarpus clade</taxon>
        <taxon>Stylosanthes</taxon>
    </lineage>
</organism>
<keyword evidence="4" id="KW-0812">Transmembrane</keyword>
<evidence type="ECO:0000256" key="1">
    <source>
        <dbReference type="ARBA" id="ARBA00004370"/>
    </source>
</evidence>
<name>A0ABU6R892_9FABA</name>
<evidence type="ECO:0000256" key="2">
    <source>
        <dbReference type="ARBA" id="ARBA00023136"/>
    </source>
</evidence>
<dbReference type="InterPro" id="IPR044839">
    <property type="entry name" value="NDR1-like"/>
</dbReference>
<dbReference type="Proteomes" id="UP001341840">
    <property type="component" value="Unassembled WGS sequence"/>
</dbReference>